<name>A0A8H4AFU2_GIGMA</name>
<comment type="caution">
    <text evidence="2">The sequence shown here is derived from an EMBL/GenBank/DDBJ whole genome shotgun (WGS) entry which is preliminary data.</text>
</comment>
<keyword evidence="3" id="KW-1185">Reference proteome</keyword>
<evidence type="ECO:0000256" key="1">
    <source>
        <dbReference type="SAM" id="Phobius"/>
    </source>
</evidence>
<accession>A0A8H4AFU2</accession>
<feature type="transmembrane region" description="Helical" evidence="1">
    <location>
        <begin position="68"/>
        <end position="87"/>
    </location>
</feature>
<dbReference type="EMBL" id="WTPW01000668">
    <property type="protein sequence ID" value="KAF0489671.1"/>
    <property type="molecule type" value="Genomic_DNA"/>
</dbReference>
<organism evidence="2 3">
    <name type="scientific">Gigaspora margarita</name>
    <dbReference type="NCBI Taxonomy" id="4874"/>
    <lineage>
        <taxon>Eukaryota</taxon>
        <taxon>Fungi</taxon>
        <taxon>Fungi incertae sedis</taxon>
        <taxon>Mucoromycota</taxon>
        <taxon>Glomeromycotina</taxon>
        <taxon>Glomeromycetes</taxon>
        <taxon>Diversisporales</taxon>
        <taxon>Gigasporaceae</taxon>
        <taxon>Gigaspora</taxon>
    </lineage>
</organism>
<sequence length="117" mass="13913">MPSSLAPLLLGEFEIPSSLVSSLWSHELSFHWRHHCRSHEISFHWHWGMLVNAFVAGAVVAFQIVDNFFTYIVGVWSCVLGVLKYLLLWYHHYWCREYLCRWCHRNWWCFVGLIASS</sequence>
<evidence type="ECO:0000313" key="3">
    <source>
        <dbReference type="Proteomes" id="UP000439903"/>
    </source>
</evidence>
<dbReference type="AlphaFoldDB" id="A0A8H4AFU2"/>
<dbReference type="Proteomes" id="UP000439903">
    <property type="component" value="Unassembled WGS sequence"/>
</dbReference>
<keyword evidence="1" id="KW-0472">Membrane</keyword>
<keyword evidence="1" id="KW-1133">Transmembrane helix</keyword>
<keyword evidence="1" id="KW-0812">Transmembrane</keyword>
<reference evidence="2 3" key="1">
    <citation type="journal article" date="2019" name="Environ. Microbiol.">
        <title>At the nexus of three kingdoms: the genome of the mycorrhizal fungus Gigaspora margarita provides insights into plant, endobacterial and fungal interactions.</title>
        <authorList>
            <person name="Venice F."/>
            <person name="Ghignone S."/>
            <person name="Salvioli di Fossalunga A."/>
            <person name="Amselem J."/>
            <person name="Novero M."/>
            <person name="Xianan X."/>
            <person name="Sedzielewska Toro K."/>
            <person name="Morin E."/>
            <person name="Lipzen A."/>
            <person name="Grigoriev I.V."/>
            <person name="Henrissat B."/>
            <person name="Martin F.M."/>
            <person name="Bonfante P."/>
        </authorList>
    </citation>
    <scope>NUCLEOTIDE SEQUENCE [LARGE SCALE GENOMIC DNA]</scope>
    <source>
        <strain evidence="2 3">BEG34</strain>
    </source>
</reference>
<proteinExistence type="predicted"/>
<protein>
    <submittedName>
        <fullName evidence="2">Uncharacterized protein</fullName>
    </submittedName>
</protein>
<gene>
    <name evidence="2" type="ORF">F8M41_022035</name>
</gene>
<evidence type="ECO:0000313" key="2">
    <source>
        <dbReference type="EMBL" id="KAF0489671.1"/>
    </source>
</evidence>
<feature type="transmembrane region" description="Helical" evidence="1">
    <location>
        <begin position="43"/>
        <end position="62"/>
    </location>
</feature>